<keyword evidence="3" id="KW-1185">Reference proteome</keyword>
<feature type="transmembrane region" description="Helical" evidence="1">
    <location>
        <begin position="78"/>
        <end position="94"/>
    </location>
</feature>
<dbReference type="AlphaFoldDB" id="A0A9X1QVM5"/>
<dbReference type="RefSeq" id="WP_237602066.1">
    <property type="nucleotide sequence ID" value="NZ_JAIRBA010000005.1"/>
</dbReference>
<proteinExistence type="predicted"/>
<keyword evidence="1" id="KW-0812">Transmembrane</keyword>
<evidence type="ECO:0000313" key="3">
    <source>
        <dbReference type="Proteomes" id="UP001139461"/>
    </source>
</evidence>
<sequence>MKPHIKEIITGFAIGLIANLAGTYLYIFFFSENSLETTLKDALANDLLGSLIALGAILNLIVFFIFLKKNQFYRARGVVLATVLAAIAVLISKFL</sequence>
<name>A0A9X1QVM5_9FLAO</name>
<reference evidence="2" key="1">
    <citation type="submission" date="2021-09" db="EMBL/GenBank/DDBJ databases">
        <title>Genome of Aequorivita sp. strain F47161.</title>
        <authorList>
            <person name="Wang Y."/>
        </authorList>
    </citation>
    <scope>NUCLEOTIDE SEQUENCE</scope>
    <source>
        <strain evidence="2">F47161</strain>
    </source>
</reference>
<accession>A0A9X1QVM5</accession>
<comment type="caution">
    <text evidence="2">The sequence shown here is derived from an EMBL/GenBank/DDBJ whole genome shotgun (WGS) entry which is preliminary data.</text>
</comment>
<keyword evidence="1" id="KW-0472">Membrane</keyword>
<dbReference type="Proteomes" id="UP001139461">
    <property type="component" value="Unassembled WGS sequence"/>
</dbReference>
<evidence type="ECO:0000256" key="1">
    <source>
        <dbReference type="SAM" id="Phobius"/>
    </source>
</evidence>
<dbReference type="EMBL" id="JAIRBA010000005">
    <property type="protein sequence ID" value="MCG2418252.1"/>
    <property type="molecule type" value="Genomic_DNA"/>
</dbReference>
<keyword evidence="1" id="KW-1133">Transmembrane helix</keyword>
<gene>
    <name evidence="2" type="ORF">K8089_04390</name>
</gene>
<feature type="transmembrane region" description="Helical" evidence="1">
    <location>
        <begin position="47"/>
        <end position="66"/>
    </location>
</feature>
<feature type="transmembrane region" description="Helical" evidence="1">
    <location>
        <begin position="7"/>
        <end position="27"/>
    </location>
</feature>
<organism evidence="2 3">
    <name type="scientific">Aequorivita vitellina</name>
    <dbReference type="NCBI Taxonomy" id="2874475"/>
    <lineage>
        <taxon>Bacteria</taxon>
        <taxon>Pseudomonadati</taxon>
        <taxon>Bacteroidota</taxon>
        <taxon>Flavobacteriia</taxon>
        <taxon>Flavobacteriales</taxon>
        <taxon>Flavobacteriaceae</taxon>
        <taxon>Aequorivita</taxon>
    </lineage>
</organism>
<protein>
    <submittedName>
        <fullName evidence="2">Uncharacterized protein</fullName>
    </submittedName>
</protein>
<evidence type="ECO:0000313" key="2">
    <source>
        <dbReference type="EMBL" id="MCG2418252.1"/>
    </source>
</evidence>